<evidence type="ECO:0000256" key="3">
    <source>
        <dbReference type="SAM" id="SignalP"/>
    </source>
</evidence>
<name>A0ABR3LNU1_9TELE</name>
<protein>
    <recommendedName>
        <fullName evidence="4">Snake toxin/toxin-like domain-containing protein</fullName>
    </recommendedName>
</protein>
<gene>
    <name evidence="5" type="ORF">QQF64_018112</name>
</gene>
<evidence type="ECO:0000256" key="2">
    <source>
        <dbReference type="ARBA" id="ARBA00022525"/>
    </source>
</evidence>
<evidence type="ECO:0000256" key="1">
    <source>
        <dbReference type="ARBA" id="ARBA00004613"/>
    </source>
</evidence>
<feature type="domain" description="Snake toxin/toxin-like" evidence="4">
    <location>
        <begin position="113"/>
        <end position="183"/>
    </location>
</feature>
<evidence type="ECO:0000259" key="4">
    <source>
        <dbReference type="Pfam" id="PF00087"/>
    </source>
</evidence>
<dbReference type="Pfam" id="PF00087">
    <property type="entry name" value="Toxin_TOLIP"/>
    <property type="match status" value="2"/>
</dbReference>
<dbReference type="Proteomes" id="UP001558613">
    <property type="component" value="Unassembled WGS sequence"/>
</dbReference>
<dbReference type="EMBL" id="JAYMGO010000021">
    <property type="protein sequence ID" value="KAL1253419.1"/>
    <property type="molecule type" value="Genomic_DNA"/>
</dbReference>
<dbReference type="PANTHER" id="PTHR20914">
    <property type="entry name" value="LY6/PLAUR DOMAIN-CONTAINING PROTEIN 8"/>
    <property type="match status" value="1"/>
</dbReference>
<comment type="caution">
    <text evidence="5">The sequence shown here is derived from an EMBL/GenBank/DDBJ whole genome shotgun (WGS) entry which is preliminary data.</text>
</comment>
<dbReference type="PANTHER" id="PTHR20914:SF24">
    <property type="entry name" value="LYMPHOCYTE ANTIGEN 6 FAMILY MEMBER M2-RELATED"/>
    <property type="match status" value="1"/>
</dbReference>
<keyword evidence="6" id="KW-1185">Reference proteome</keyword>
<dbReference type="SUPFAM" id="SSF57302">
    <property type="entry name" value="Snake toxin-like"/>
    <property type="match status" value="2"/>
</dbReference>
<feature type="signal peptide" evidence="3">
    <location>
        <begin position="1"/>
        <end position="17"/>
    </location>
</feature>
<dbReference type="InterPro" id="IPR050918">
    <property type="entry name" value="CNF-like_PLA2_Inhibitor"/>
</dbReference>
<keyword evidence="3" id="KW-0732">Signal</keyword>
<feature type="domain" description="Snake toxin/toxin-like" evidence="4">
    <location>
        <begin position="20"/>
        <end position="98"/>
    </location>
</feature>
<keyword evidence="2" id="KW-0964">Secreted</keyword>
<proteinExistence type="predicted"/>
<comment type="subcellular location">
    <subcellularLocation>
        <location evidence="1">Secreted</location>
    </subcellularLocation>
</comment>
<organism evidence="5 6">
    <name type="scientific">Cirrhinus molitorella</name>
    <name type="common">mud carp</name>
    <dbReference type="NCBI Taxonomy" id="172907"/>
    <lineage>
        <taxon>Eukaryota</taxon>
        <taxon>Metazoa</taxon>
        <taxon>Chordata</taxon>
        <taxon>Craniata</taxon>
        <taxon>Vertebrata</taxon>
        <taxon>Euteleostomi</taxon>
        <taxon>Actinopterygii</taxon>
        <taxon>Neopterygii</taxon>
        <taxon>Teleostei</taxon>
        <taxon>Ostariophysi</taxon>
        <taxon>Cypriniformes</taxon>
        <taxon>Cyprinidae</taxon>
        <taxon>Labeoninae</taxon>
        <taxon>Labeonini</taxon>
        <taxon>Cirrhinus</taxon>
    </lineage>
</organism>
<sequence>MHLQASIVFLFISLTGGFCLVCYDCWDQHEGPCEEQITCDAVHEKCTSKRQVEYYGDTAIETNVTKCAMPSKCESWSSSTGYWRKSSSIQCCDTDLCNEQAGPDLYSYENGKRCFTCHEDDCSYIVSCRGNEDYCFTDFEYQKHSQYQPQTVKGCASKYICDDAPVYLLPGENITCCSGNLCNDAQSDTQSFLFLCCSLLSFILLHSCS</sequence>
<accession>A0ABR3LNU1</accession>
<dbReference type="Gene3D" id="2.10.60.10">
    <property type="entry name" value="CD59"/>
    <property type="match status" value="2"/>
</dbReference>
<dbReference type="InterPro" id="IPR045860">
    <property type="entry name" value="Snake_toxin-like_sf"/>
</dbReference>
<feature type="chain" id="PRO_5045319704" description="Snake toxin/toxin-like domain-containing protein" evidence="3">
    <location>
        <begin position="18"/>
        <end position="209"/>
    </location>
</feature>
<evidence type="ECO:0000313" key="5">
    <source>
        <dbReference type="EMBL" id="KAL1253419.1"/>
    </source>
</evidence>
<reference evidence="5 6" key="1">
    <citation type="submission" date="2023-09" db="EMBL/GenBank/DDBJ databases">
        <authorList>
            <person name="Wang M."/>
        </authorList>
    </citation>
    <scope>NUCLEOTIDE SEQUENCE [LARGE SCALE GENOMIC DNA]</scope>
    <source>
        <strain evidence="5">GT-2023</strain>
        <tissue evidence="5">Liver</tissue>
    </source>
</reference>
<evidence type="ECO:0000313" key="6">
    <source>
        <dbReference type="Proteomes" id="UP001558613"/>
    </source>
</evidence>
<dbReference type="InterPro" id="IPR035076">
    <property type="entry name" value="Toxin/TOLIP"/>
</dbReference>